<dbReference type="Proteomes" id="UP000001396">
    <property type="component" value="Unassembled WGS sequence"/>
</dbReference>
<organism evidence="2 3">
    <name type="scientific">Heterostelium pallidum (strain ATCC 26659 / Pp 5 / PN500)</name>
    <name type="common">Cellular slime mold</name>
    <name type="synonym">Polysphondylium pallidum</name>
    <dbReference type="NCBI Taxonomy" id="670386"/>
    <lineage>
        <taxon>Eukaryota</taxon>
        <taxon>Amoebozoa</taxon>
        <taxon>Evosea</taxon>
        <taxon>Eumycetozoa</taxon>
        <taxon>Dictyostelia</taxon>
        <taxon>Acytosteliales</taxon>
        <taxon>Acytosteliaceae</taxon>
        <taxon>Heterostelium</taxon>
    </lineage>
</organism>
<accession>D3B7H4</accession>
<evidence type="ECO:0000313" key="3">
    <source>
        <dbReference type="Proteomes" id="UP000001396"/>
    </source>
</evidence>
<feature type="transmembrane region" description="Helical" evidence="1">
    <location>
        <begin position="288"/>
        <end position="307"/>
    </location>
</feature>
<keyword evidence="1" id="KW-1133">Transmembrane helix</keyword>
<dbReference type="InParanoid" id="D3B7H4"/>
<dbReference type="AlphaFoldDB" id="D3B7H4"/>
<reference evidence="2 3" key="1">
    <citation type="journal article" date="2011" name="Genome Res.">
        <title>Phylogeny-wide analysis of social amoeba genomes highlights ancient origins for complex intercellular communication.</title>
        <authorList>
            <person name="Heidel A.J."/>
            <person name="Lawal H.M."/>
            <person name="Felder M."/>
            <person name="Schilde C."/>
            <person name="Helps N.R."/>
            <person name="Tunggal B."/>
            <person name="Rivero F."/>
            <person name="John U."/>
            <person name="Schleicher M."/>
            <person name="Eichinger L."/>
            <person name="Platzer M."/>
            <person name="Noegel A.A."/>
            <person name="Schaap P."/>
            <person name="Gloeckner G."/>
        </authorList>
    </citation>
    <scope>NUCLEOTIDE SEQUENCE [LARGE SCALE GENOMIC DNA]</scope>
    <source>
        <strain evidence="3">ATCC 26659 / Pp 5 / PN500</strain>
    </source>
</reference>
<feature type="transmembrane region" description="Helical" evidence="1">
    <location>
        <begin position="254"/>
        <end position="276"/>
    </location>
</feature>
<keyword evidence="1" id="KW-0812">Transmembrane</keyword>
<gene>
    <name evidence="2" type="ORF">PPL_04412</name>
</gene>
<keyword evidence="1" id="KW-0472">Membrane</keyword>
<dbReference type="GeneID" id="31359899"/>
<feature type="transmembrane region" description="Helical" evidence="1">
    <location>
        <begin position="219"/>
        <end position="242"/>
    </location>
</feature>
<evidence type="ECO:0008006" key="4">
    <source>
        <dbReference type="Google" id="ProtNLM"/>
    </source>
</evidence>
<dbReference type="RefSeq" id="XP_020434834.1">
    <property type="nucleotide sequence ID" value="XM_020575314.1"/>
</dbReference>
<evidence type="ECO:0000313" key="2">
    <source>
        <dbReference type="EMBL" id="EFA82717.1"/>
    </source>
</evidence>
<feature type="transmembrane region" description="Helical" evidence="1">
    <location>
        <begin position="480"/>
        <end position="506"/>
    </location>
</feature>
<sequence length="560" mass="63486">MSTENDLEAYPNDPEIDLDNNSVTFSAKDYHHASLSPSLATVNSGATTGDNQQHHQTLQFQHPYQPTNSNNSRSINSTTIADNNESLHSCLQNSNISSSNQTPYAEFSTKASTDEFVHMTGNPPSMLALFGRIFMSWLFGLVNMIILMLFNPQFPMHFIWGVLSVGCLMTAIFAVTWASLLLKFRITFLIIFTSAIYWLGTPITWHILYASNQYPPPIGVFTCIFPFEGVMLVLLCFLLPRVVRNQTDNRKKIVAAYSSLIAPYLSFVSGLVYFRLFQYSTTNVGRILLPPAYTVVMKCIQLGLDIICVRCAHSASNLLIIIGRVIASYYSFAVLSYVRNPVAIVSIVFSKLGLHLFMSIFMVFPKVEQKITAWLPRGLLGWKSKFEKGVMEDHENDGATQVVIRNEFDKMMFESDAQYCRLHSDATNLWFSMFSDLLAIVMISTLYTMGRFGPTNYHYNLMFPFGPLGDDTSSKNFNTFLSYLGICFGCLCVAYFGIWVVLHLIIKKLEMRKVMHLVSVNWYPINHFYVMCINCMMAYVIVVVALMPDLFYIPGLDLWS</sequence>
<feature type="transmembrane region" description="Helical" evidence="1">
    <location>
        <begin position="188"/>
        <end position="207"/>
    </location>
</feature>
<evidence type="ECO:0000256" key="1">
    <source>
        <dbReference type="SAM" id="Phobius"/>
    </source>
</evidence>
<feature type="transmembrane region" description="Helical" evidence="1">
    <location>
        <begin position="157"/>
        <end position="181"/>
    </location>
</feature>
<proteinExistence type="predicted"/>
<feature type="transmembrane region" description="Helical" evidence="1">
    <location>
        <begin position="344"/>
        <end position="364"/>
    </location>
</feature>
<dbReference type="OMA" id="YPPPIGV"/>
<feature type="transmembrane region" description="Helical" evidence="1">
    <location>
        <begin position="319"/>
        <end position="338"/>
    </location>
</feature>
<dbReference type="FunCoup" id="D3B7H4">
    <property type="interactions" value="805"/>
</dbReference>
<keyword evidence="3" id="KW-1185">Reference proteome</keyword>
<feature type="transmembrane region" description="Helical" evidence="1">
    <location>
        <begin position="429"/>
        <end position="449"/>
    </location>
</feature>
<protein>
    <recommendedName>
        <fullName evidence="4">Transmembrane protein</fullName>
    </recommendedName>
</protein>
<feature type="transmembrane region" description="Helical" evidence="1">
    <location>
        <begin position="129"/>
        <end position="151"/>
    </location>
</feature>
<feature type="transmembrane region" description="Helical" evidence="1">
    <location>
        <begin position="527"/>
        <end position="553"/>
    </location>
</feature>
<comment type="caution">
    <text evidence="2">The sequence shown here is derived from an EMBL/GenBank/DDBJ whole genome shotgun (WGS) entry which is preliminary data.</text>
</comment>
<dbReference type="EMBL" id="ADBJ01000018">
    <property type="protein sequence ID" value="EFA82717.1"/>
    <property type="molecule type" value="Genomic_DNA"/>
</dbReference>
<name>D3B7H4_HETP5</name>